<dbReference type="PANTHER" id="PTHR24189:SF50">
    <property type="entry name" value="ANKYRIN REPEAT AND SOCS BOX PROTEIN 2"/>
    <property type="match status" value="1"/>
</dbReference>
<sequence length="494" mass="54737">MAVAPAQFNVVFGFNQTPLTEALESRNFNHALGIIESRSGSCLDEGYYRRIPLYIVLSGENSCFDGKVLPVHLKIARLLIEKGADPMLRIPEFLGAEYIGPGRSPLECIVDLYNSITSYGTSSNDTMPPFPVILLNGKKCSSTKALADDLISLVWMLLGHGAEVNVLDIENKTPLHNTLLRSADLQMAQVLCDNGANVSATDRCGNTPLMSLCSPMPWRTYNEYGPCASGYSISKAVHYLLRFESVKINHCGIHGRTALFNAMQSGNFEVAQMLLIRGANPDIKGMGPDGRYISPLLAAIIPWRAWGRFDVKSNVKAIGSLIDSGYFSTDKILKELMDYTIDKDSDDASLLKLFHKGKGLIQLLFGKRSCPLTQLAARTAVEHKFPGLEFSSFATHDIIKFVRREGLPLELISHFEIVLLRDKILNALAETDWDIWDMEQYFLDEIDSDNSIDDGWGQDDDSDDSSDESVDYDDNAGVADVDEDGNNVDNGNWW</sequence>
<evidence type="ECO:0008006" key="7">
    <source>
        <dbReference type="Google" id="ProtNLM"/>
    </source>
</evidence>
<keyword evidence="2 3" id="KW-0040">ANK repeat</keyword>
<keyword evidence="1" id="KW-0677">Repeat</keyword>
<dbReference type="PROSITE" id="PS50088">
    <property type="entry name" value="ANK_REPEAT"/>
    <property type="match status" value="2"/>
</dbReference>
<protein>
    <recommendedName>
        <fullName evidence="7">Ankyrin</fullName>
    </recommendedName>
</protein>
<evidence type="ECO:0000313" key="6">
    <source>
        <dbReference type="Proteomes" id="UP000887567"/>
    </source>
</evidence>
<dbReference type="Gene3D" id="1.25.40.20">
    <property type="entry name" value="Ankyrin repeat-containing domain"/>
    <property type="match status" value="1"/>
</dbReference>
<accession>A0A913Y4A8</accession>
<dbReference type="GeneID" id="110251807"/>
<evidence type="ECO:0000256" key="2">
    <source>
        <dbReference type="ARBA" id="ARBA00023043"/>
    </source>
</evidence>
<dbReference type="AlphaFoldDB" id="A0A913Y4A8"/>
<dbReference type="Pfam" id="PF00023">
    <property type="entry name" value="Ank"/>
    <property type="match status" value="1"/>
</dbReference>
<keyword evidence="6" id="KW-1185">Reference proteome</keyword>
<dbReference type="OMA" id="NTPLMAL"/>
<evidence type="ECO:0000256" key="1">
    <source>
        <dbReference type="ARBA" id="ARBA00022737"/>
    </source>
</evidence>
<dbReference type="PANTHER" id="PTHR24189">
    <property type="entry name" value="MYOTROPHIN"/>
    <property type="match status" value="1"/>
</dbReference>
<feature type="region of interest" description="Disordered" evidence="4">
    <location>
        <begin position="453"/>
        <end position="494"/>
    </location>
</feature>
<dbReference type="SUPFAM" id="SSF48403">
    <property type="entry name" value="Ankyrin repeat"/>
    <property type="match status" value="1"/>
</dbReference>
<feature type="compositionally biased region" description="Acidic residues" evidence="4">
    <location>
        <begin position="453"/>
        <end position="486"/>
    </location>
</feature>
<dbReference type="OrthoDB" id="539213at2759"/>
<evidence type="ECO:0000256" key="4">
    <source>
        <dbReference type="SAM" id="MobiDB-lite"/>
    </source>
</evidence>
<evidence type="ECO:0000256" key="3">
    <source>
        <dbReference type="PROSITE-ProRule" id="PRU00023"/>
    </source>
</evidence>
<feature type="repeat" description="ANK" evidence="3">
    <location>
        <begin position="254"/>
        <end position="286"/>
    </location>
</feature>
<dbReference type="PROSITE" id="PS50297">
    <property type="entry name" value="ANK_REP_REGION"/>
    <property type="match status" value="1"/>
</dbReference>
<feature type="repeat" description="ANK" evidence="3">
    <location>
        <begin position="170"/>
        <end position="203"/>
    </location>
</feature>
<dbReference type="InterPro" id="IPR002110">
    <property type="entry name" value="Ankyrin_rpt"/>
</dbReference>
<evidence type="ECO:0000313" key="5">
    <source>
        <dbReference type="EnsemblMetazoa" id="XP_020914208.1"/>
    </source>
</evidence>
<name>A0A913Y4A8_EXADI</name>
<dbReference type="SMART" id="SM00248">
    <property type="entry name" value="ANK"/>
    <property type="match status" value="3"/>
</dbReference>
<reference evidence="5" key="1">
    <citation type="submission" date="2022-11" db="UniProtKB">
        <authorList>
            <consortium name="EnsemblMetazoa"/>
        </authorList>
    </citation>
    <scope>IDENTIFICATION</scope>
</reference>
<dbReference type="Proteomes" id="UP000887567">
    <property type="component" value="Unplaced"/>
</dbReference>
<proteinExistence type="predicted"/>
<dbReference type="RefSeq" id="XP_020914208.1">
    <property type="nucleotide sequence ID" value="XM_021058549.2"/>
</dbReference>
<dbReference type="KEGG" id="epa:110251807"/>
<dbReference type="InterPro" id="IPR050745">
    <property type="entry name" value="Multifunctional_regulatory"/>
</dbReference>
<dbReference type="EnsemblMetazoa" id="XM_021058549.2">
    <property type="protein sequence ID" value="XP_020914208.1"/>
    <property type="gene ID" value="LOC110251807"/>
</dbReference>
<organism evidence="5 6">
    <name type="scientific">Exaiptasia diaphana</name>
    <name type="common">Tropical sea anemone</name>
    <name type="synonym">Aiptasia pulchella</name>
    <dbReference type="NCBI Taxonomy" id="2652724"/>
    <lineage>
        <taxon>Eukaryota</taxon>
        <taxon>Metazoa</taxon>
        <taxon>Cnidaria</taxon>
        <taxon>Anthozoa</taxon>
        <taxon>Hexacorallia</taxon>
        <taxon>Actiniaria</taxon>
        <taxon>Aiptasiidae</taxon>
        <taxon>Exaiptasia</taxon>
    </lineage>
</organism>
<dbReference type="InterPro" id="IPR036770">
    <property type="entry name" value="Ankyrin_rpt-contain_sf"/>
</dbReference>